<dbReference type="InterPro" id="IPR016032">
    <property type="entry name" value="Sig_transdc_resp-reg_C-effctor"/>
</dbReference>
<dbReference type="CDD" id="cd00383">
    <property type="entry name" value="trans_reg_C"/>
    <property type="match status" value="1"/>
</dbReference>
<keyword evidence="9" id="KW-1185">Reference proteome</keyword>
<dbReference type="Gene3D" id="1.10.10.10">
    <property type="entry name" value="Winged helix-like DNA-binding domain superfamily/Winged helix DNA-binding domain"/>
    <property type="match status" value="1"/>
</dbReference>
<organism evidence="8 9">
    <name type="scientific">Zongyangia hominis</name>
    <dbReference type="NCBI Taxonomy" id="2763677"/>
    <lineage>
        <taxon>Bacteria</taxon>
        <taxon>Bacillati</taxon>
        <taxon>Bacillota</taxon>
        <taxon>Clostridia</taxon>
        <taxon>Eubacteriales</taxon>
        <taxon>Oscillospiraceae</taxon>
        <taxon>Zongyangia</taxon>
    </lineage>
</organism>
<keyword evidence="4 6" id="KW-0238">DNA-binding</keyword>
<feature type="domain" description="OmpR/PhoB-type" evidence="7">
    <location>
        <begin position="128"/>
        <end position="228"/>
    </location>
</feature>
<feature type="DNA-binding region" description="OmpR/PhoB-type" evidence="6">
    <location>
        <begin position="128"/>
        <end position="228"/>
    </location>
</feature>
<sequence>MVPHVLGVGYAYNEYEVTAGRWKEFEIEFDYADNIKQAAAMLSFKEYICVAICSDVIPQDDLDILRQKRAVPIIVVPPSYSEEQRYACVHFGAAQYLHTYNHPMVEMFSEKNSMRNCLKIPKDKRRPLTIITVKDLSFCLEYRSVEIAGVCIDLTEKEFDILALLIMNQRQVYTYEMIMDSVWHDDFSFYSRNAISSHISNLRKKLKSSETASEHIKSIRGIGYKFEV</sequence>
<dbReference type="PANTHER" id="PTHR48111">
    <property type="entry name" value="REGULATOR OF RPOS"/>
    <property type="match status" value="1"/>
</dbReference>
<dbReference type="Proteomes" id="UP000660861">
    <property type="component" value="Unassembled WGS sequence"/>
</dbReference>
<dbReference type="GO" id="GO:0006355">
    <property type="term" value="P:regulation of DNA-templated transcription"/>
    <property type="evidence" value="ECO:0007669"/>
    <property type="project" value="InterPro"/>
</dbReference>
<proteinExistence type="predicted"/>
<dbReference type="RefSeq" id="WP_016147206.1">
    <property type="nucleotide sequence ID" value="NZ_JACRTC010000013.1"/>
</dbReference>
<evidence type="ECO:0000313" key="8">
    <source>
        <dbReference type="EMBL" id="MBC8571433.1"/>
    </source>
</evidence>
<dbReference type="GO" id="GO:0000156">
    <property type="term" value="F:phosphorelay response regulator activity"/>
    <property type="evidence" value="ECO:0007669"/>
    <property type="project" value="TreeGrafter"/>
</dbReference>
<keyword evidence="3" id="KW-0805">Transcription regulation</keyword>
<dbReference type="AlphaFoldDB" id="A0A926EE61"/>
<evidence type="ECO:0000256" key="6">
    <source>
        <dbReference type="PROSITE-ProRule" id="PRU01091"/>
    </source>
</evidence>
<keyword evidence="1" id="KW-0597">Phosphoprotein</keyword>
<dbReference type="Pfam" id="PF00486">
    <property type="entry name" value="Trans_reg_C"/>
    <property type="match status" value="1"/>
</dbReference>
<dbReference type="SUPFAM" id="SSF46894">
    <property type="entry name" value="C-terminal effector domain of the bipartite response regulators"/>
    <property type="match status" value="1"/>
</dbReference>
<dbReference type="PANTHER" id="PTHR48111:SF1">
    <property type="entry name" value="TWO-COMPONENT RESPONSE REGULATOR ORR33"/>
    <property type="match status" value="1"/>
</dbReference>
<dbReference type="SMART" id="SM00862">
    <property type="entry name" value="Trans_reg_C"/>
    <property type="match status" value="1"/>
</dbReference>
<gene>
    <name evidence="8" type="ORF">H8709_11465</name>
</gene>
<evidence type="ECO:0000256" key="3">
    <source>
        <dbReference type="ARBA" id="ARBA00023015"/>
    </source>
</evidence>
<comment type="caution">
    <text evidence="8">The sequence shown here is derived from an EMBL/GenBank/DDBJ whole genome shotgun (WGS) entry which is preliminary data.</text>
</comment>
<dbReference type="InterPro" id="IPR036388">
    <property type="entry name" value="WH-like_DNA-bd_sf"/>
</dbReference>
<reference evidence="8" key="1">
    <citation type="submission" date="2020-08" db="EMBL/GenBank/DDBJ databases">
        <title>Genome public.</title>
        <authorList>
            <person name="Liu C."/>
            <person name="Sun Q."/>
        </authorList>
    </citation>
    <scope>NUCLEOTIDE SEQUENCE</scope>
    <source>
        <strain evidence="8">NSJ-54</strain>
    </source>
</reference>
<dbReference type="GO" id="GO:0000976">
    <property type="term" value="F:transcription cis-regulatory region binding"/>
    <property type="evidence" value="ECO:0007669"/>
    <property type="project" value="TreeGrafter"/>
</dbReference>
<dbReference type="GO" id="GO:0005829">
    <property type="term" value="C:cytosol"/>
    <property type="evidence" value="ECO:0007669"/>
    <property type="project" value="TreeGrafter"/>
</dbReference>
<accession>A0A926EE61</accession>
<keyword evidence="5" id="KW-0804">Transcription</keyword>
<keyword evidence="2" id="KW-0902">Two-component regulatory system</keyword>
<dbReference type="GO" id="GO:0032993">
    <property type="term" value="C:protein-DNA complex"/>
    <property type="evidence" value="ECO:0007669"/>
    <property type="project" value="TreeGrafter"/>
</dbReference>
<evidence type="ECO:0000256" key="4">
    <source>
        <dbReference type="ARBA" id="ARBA00023125"/>
    </source>
</evidence>
<name>A0A926EE61_9FIRM</name>
<dbReference type="InterPro" id="IPR039420">
    <property type="entry name" value="WalR-like"/>
</dbReference>
<evidence type="ECO:0000256" key="2">
    <source>
        <dbReference type="ARBA" id="ARBA00023012"/>
    </source>
</evidence>
<evidence type="ECO:0000256" key="1">
    <source>
        <dbReference type="ARBA" id="ARBA00022553"/>
    </source>
</evidence>
<dbReference type="PROSITE" id="PS51755">
    <property type="entry name" value="OMPR_PHOB"/>
    <property type="match status" value="1"/>
</dbReference>
<evidence type="ECO:0000313" key="9">
    <source>
        <dbReference type="Proteomes" id="UP000660861"/>
    </source>
</evidence>
<evidence type="ECO:0000256" key="5">
    <source>
        <dbReference type="ARBA" id="ARBA00023163"/>
    </source>
</evidence>
<protein>
    <submittedName>
        <fullName evidence="8">Response regulator transcription factor</fullName>
    </submittedName>
</protein>
<dbReference type="InterPro" id="IPR001867">
    <property type="entry name" value="OmpR/PhoB-type_DNA-bd"/>
</dbReference>
<evidence type="ECO:0000259" key="7">
    <source>
        <dbReference type="PROSITE" id="PS51755"/>
    </source>
</evidence>
<dbReference type="EMBL" id="JACRTC010000013">
    <property type="protein sequence ID" value="MBC8571433.1"/>
    <property type="molecule type" value="Genomic_DNA"/>
</dbReference>